<accession>A0A2P6N666</accession>
<name>A0A2P6N666_9EUKA</name>
<dbReference type="Proteomes" id="UP000241769">
    <property type="component" value="Unassembled WGS sequence"/>
</dbReference>
<organism evidence="1 2">
    <name type="scientific">Planoprotostelium fungivorum</name>
    <dbReference type="NCBI Taxonomy" id="1890364"/>
    <lineage>
        <taxon>Eukaryota</taxon>
        <taxon>Amoebozoa</taxon>
        <taxon>Evosea</taxon>
        <taxon>Variosea</taxon>
        <taxon>Cavosteliida</taxon>
        <taxon>Cavosteliaceae</taxon>
        <taxon>Planoprotostelium</taxon>
    </lineage>
</organism>
<dbReference type="AlphaFoldDB" id="A0A2P6N666"/>
<keyword evidence="2" id="KW-1185">Reference proteome</keyword>
<comment type="caution">
    <text evidence="1">The sequence shown here is derived from an EMBL/GenBank/DDBJ whole genome shotgun (WGS) entry which is preliminary data.</text>
</comment>
<dbReference type="EMBL" id="MDYQ01000184">
    <property type="protein sequence ID" value="PRP79427.1"/>
    <property type="molecule type" value="Genomic_DNA"/>
</dbReference>
<evidence type="ECO:0000313" key="2">
    <source>
        <dbReference type="Proteomes" id="UP000241769"/>
    </source>
</evidence>
<protein>
    <submittedName>
        <fullName evidence="1">Uncharacterized protein</fullName>
    </submittedName>
</protein>
<reference evidence="1 2" key="1">
    <citation type="journal article" date="2018" name="Genome Biol. Evol.">
        <title>Multiple Roots of Fruiting Body Formation in Amoebozoa.</title>
        <authorList>
            <person name="Hillmann F."/>
            <person name="Forbes G."/>
            <person name="Novohradska S."/>
            <person name="Ferling I."/>
            <person name="Riege K."/>
            <person name="Groth M."/>
            <person name="Westermann M."/>
            <person name="Marz M."/>
            <person name="Spaller T."/>
            <person name="Winckler T."/>
            <person name="Schaap P."/>
            <person name="Glockner G."/>
        </authorList>
    </citation>
    <scope>NUCLEOTIDE SEQUENCE [LARGE SCALE GENOMIC DNA]</scope>
    <source>
        <strain evidence="1 2">Jena</strain>
    </source>
</reference>
<gene>
    <name evidence="1" type="ORF">PROFUN_08188</name>
</gene>
<proteinExistence type="predicted"/>
<evidence type="ECO:0000313" key="1">
    <source>
        <dbReference type="EMBL" id="PRP79427.1"/>
    </source>
</evidence>
<sequence>MLPTYGTSWIIVYMYCTHTAMQKSSAVVNHHRGASGIQESNGCLRDGVGVSFEAEAGESIVVDSWGGHVDI</sequence>
<dbReference type="InParanoid" id="A0A2P6N666"/>